<dbReference type="AlphaFoldDB" id="A0A821X0G8"/>
<evidence type="ECO:0000313" key="1">
    <source>
        <dbReference type="EMBL" id="CAF4934587.1"/>
    </source>
</evidence>
<dbReference type="Proteomes" id="UP000663838">
    <property type="component" value="Unassembled WGS sequence"/>
</dbReference>
<protein>
    <submittedName>
        <fullName evidence="1">Uncharacterized protein</fullName>
    </submittedName>
</protein>
<reference evidence="1" key="1">
    <citation type="submission" date="2021-02" db="EMBL/GenBank/DDBJ databases">
        <authorList>
            <person name="Nowell W R."/>
        </authorList>
    </citation>
    <scope>NUCLEOTIDE SEQUENCE</scope>
</reference>
<comment type="caution">
    <text evidence="1">The sequence shown here is derived from an EMBL/GenBank/DDBJ whole genome shotgun (WGS) entry which is preliminary data.</text>
</comment>
<proteinExistence type="predicted"/>
<gene>
    <name evidence="1" type="ORF">TOA249_LOCUS32974</name>
</gene>
<feature type="non-terminal residue" evidence="1">
    <location>
        <position position="118"/>
    </location>
</feature>
<name>A0A821X0G8_9BILA</name>
<sequence>MIPELVNNLELTSHATTILKKPSFHPKIALLIHQILCSKRQMVPTSINQNIQPHLAHETPVKVLHVTTYLETTYGKGQFTHYSSYFVKGVAFTVHCPTNKQVDNSAVVYADESDNLHL</sequence>
<evidence type="ECO:0000313" key="2">
    <source>
        <dbReference type="Proteomes" id="UP000663838"/>
    </source>
</evidence>
<accession>A0A821X0G8</accession>
<dbReference type="EMBL" id="CAJOBS010009241">
    <property type="protein sequence ID" value="CAF4934587.1"/>
    <property type="molecule type" value="Genomic_DNA"/>
</dbReference>
<organism evidence="1 2">
    <name type="scientific">Rotaria socialis</name>
    <dbReference type="NCBI Taxonomy" id="392032"/>
    <lineage>
        <taxon>Eukaryota</taxon>
        <taxon>Metazoa</taxon>
        <taxon>Spiralia</taxon>
        <taxon>Gnathifera</taxon>
        <taxon>Rotifera</taxon>
        <taxon>Eurotatoria</taxon>
        <taxon>Bdelloidea</taxon>
        <taxon>Philodinida</taxon>
        <taxon>Philodinidae</taxon>
        <taxon>Rotaria</taxon>
    </lineage>
</organism>